<sequence length="100" mass="10556">MTVDQCSSHMLKPLAAHRSSGPKGSSSAPLDGHPQSRRSGSTANLNNDGTSFRGGIDVSQHASWRARAVSCPVTFQSYEVVLDPNGALHKYSALLALGHI</sequence>
<dbReference type="AlphaFoldDB" id="A0A5B0Q9Y9"/>
<accession>A0A5B0Q9Y9</accession>
<reference evidence="2 3" key="1">
    <citation type="submission" date="2019-05" db="EMBL/GenBank/DDBJ databases">
        <title>Emergence of the Ug99 lineage of the wheat stem rust pathogen through somatic hybridization.</title>
        <authorList>
            <person name="Li F."/>
            <person name="Upadhyaya N.M."/>
            <person name="Sperschneider J."/>
            <person name="Matny O."/>
            <person name="Nguyen-Phuc H."/>
            <person name="Mago R."/>
            <person name="Raley C."/>
            <person name="Miller M.E."/>
            <person name="Silverstein K.A.T."/>
            <person name="Henningsen E."/>
            <person name="Hirsch C.D."/>
            <person name="Visser B."/>
            <person name="Pretorius Z.A."/>
            <person name="Steffenson B.J."/>
            <person name="Schwessinger B."/>
            <person name="Dodds P.N."/>
            <person name="Figueroa M."/>
        </authorList>
    </citation>
    <scope>NUCLEOTIDE SEQUENCE [LARGE SCALE GENOMIC DNA]</scope>
    <source>
        <strain evidence="2 3">Ug99</strain>
    </source>
</reference>
<comment type="caution">
    <text evidence="2">The sequence shown here is derived from an EMBL/GenBank/DDBJ whole genome shotgun (WGS) entry which is preliminary data.</text>
</comment>
<feature type="compositionally biased region" description="Polar residues" evidence="1">
    <location>
        <begin position="37"/>
        <end position="50"/>
    </location>
</feature>
<protein>
    <submittedName>
        <fullName evidence="2">Uncharacterized protein</fullName>
    </submittedName>
</protein>
<evidence type="ECO:0000313" key="3">
    <source>
        <dbReference type="Proteomes" id="UP000325313"/>
    </source>
</evidence>
<evidence type="ECO:0000313" key="2">
    <source>
        <dbReference type="EMBL" id="KAA1109783.1"/>
    </source>
</evidence>
<organism evidence="2 3">
    <name type="scientific">Puccinia graminis f. sp. tritici</name>
    <dbReference type="NCBI Taxonomy" id="56615"/>
    <lineage>
        <taxon>Eukaryota</taxon>
        <taxon>Fungi</taxon>
        <taxon>Dikarya</taxon>
        <taxon>Basidiomycota</taxon>
        <taxon>Pucciniomycotina</taxon>
        <taxon>Pucciniomycetes</taxon>
        <taxon>Pucciniales</taxon>
        <taxon>Pucciniaceae</taxon>
        <taxon>Puccinia</taxon>
    </lineage>
</organism>
<name>A0A5B0Q9Y9_PUCGR</name>
<gene>
    <name evidence="2" type="ORF">PGTUg99_034970</name>
</gene>
<proteinExistence type="predicted"/>
<dbReference type="Proteomes" id="UP000325313">
    <property type="component" value="Unassembled WGS sequence"/>
</dbReference>
<evidence type="ECO:0000256" key="1">
    <source>
        <dbReference type="SAM" id="MobiDB-lite"/>
    </source>
</evidence>
<dbReference type="EMBL" id="VDEP01000304">
    <property type="protein sequence ID" value="KAA1109783.1"/>
    <property type="molecule type" value="Genomic_DNA"/>
</dbReference>
<feature type="region of interest" description="Disordered" evidence="1">
    <location>
        <begin position="1"/>
        <end position="52"/>
    </location>
</feature>